<evidence type="ECO:0000313" key="1">
    <source>
        <dbReference type="EMBL" id="AGB01949.1"/>
    </source>
</evidence>
<accession>L0HFT3</accession>
<dbReference type="InParanoid" id="L0HFT3"/>
<evidence type="ECO:0000313" key="2">
    <source>
        <dbReference type="Proteomes" id="UP000010824"/>
    </source>
</evidence>
<dbReference type="EMBL" id="CP003167">
    <property type="protein sequence ID" value="AGB01949.1"/>
    <property type="molecule type" value="Genomic_DNA"/>
</dbReference>
<dbReference type="AlphaFoldDB" id="L0HFT3"/>
<dbReference type="Proteomes" id="UP000010824">
    <property type="component" value="Chromosome"/>
</dbReference>
<sequence>MTQSLRIYPDTWEERKNVTKDLPDSLKNEMDDIILFGKFGISKWGVDTANQQLIIYAYNIQDKKEIDMLQNKKIGNWTIYVIHDSEIEDEIKEVYAELKRIENSSDLHVAGVEMMPADKKIIMHVSTLTHDNEKLSNTTLKGWGVEVVLAGRLKPTITNSTNQSY</sequence>
<proteinExistence type="predicted"/>
<dbReference type="eggNOG" id="arCOG12326">
    <property type="taxonomic scope" value="Archaea"/>
</dbReference>
<name>L0HFT3_METFS</name>
<reference evidence="1 2" key="2">
    <citation type="journal article" date="2014" name="Genome Announc.">
        <title>Complete Genome Sequence of Methanoregula formicica SMSPT, a Mesophilic Hydrogenotrophic Methanogen Isolated from a Methanogenic Upflow Anaerobic Sludge Blanket Reactor.</title>
        <authorList>
            <person name="Yamamoto K."/>
            <person name="Tamaki H."/>
            <person name="Cadillo-Quiroz H."/>
            <person name="Imachi H."/>
            <person name="Kyrpides N."/>
            <person name="Woyke T."/>
            <person name="Goodwin L."/>
            <person name="Zinder S.H."/>
            <person name="Kamagata Y."/>
            <person name="Liu W.T."/>
        </authorList>
    </citation>
    <scope>NUCLEOTIDE SEQUENCE [LARGE SCALE GENOMIC DNA]</scope>
    <source>
        <strain evidence="2">DSM 22288 / NBRC 105244 / SMSP</strain>
    </source>
</reference>
<dbReference type="HOGENOM" id="CLU_1607154_0_0_2"/>
<gene>
    <name evidence="1" type="ordered locus">Metfor_0893</name>
</gene>
<keyword evidence="2" id="KW-1185">Reference proteome</keyword>
<dbReference type="STRING" id="593750.Metfor_0893"/>
<protein>
    <submittedName>
        <fullName evidence="1">Uncharacterized protein</fullName>
    </submittedName>
</protein>
<organism evidence="1 2">
    <name type="scientific">Methanoregula formicica (strain DSM 22288 / NBRC 105244 / SMSP)</name>
    <dbReference type="NCBI Taxonomy" id="593750"/>
    <lineage>
        <taxon>Archaea</taxon>
        <taxon>Methanobacteriati</taxon>
        <taxon>Methanobacteriota</taxon>
        <taxon>Stenosarchaea group</taxon>
        <taxon>Methanomicrobia</taxon>
        <taxon>Methanomicrobiales</taxon>
        <taxon>Methanoregulaceae</taxon>
        <taxon>Methanoregula</taxon>
    </lineage>
</organism>
<dbReference type="KEGG" id="mfo:Metfor_0893"/>
<reference evidence="2" key="1">
    <citation type="submission" date="2011-12" db="EMBL/GenBank/DDBJ databases">
        <title>Complete sequence of Methanoregula formicicum SMSP.</title>
        <authorList>
            <person name="Lucas S."/>
            <person name="Han J."/>
            <person name="Lapidus A."/>
            <person name="Cheng J.-F."/>
            <person name="Goodwin L."/>
            <person name="Pitluck S."/>
            <person name="Peters L."/>
            <person name="Ovchinnikova G."/>
            <person name="Teshima H."/>
            <person name="Detter J.C."/>
            <person name="Han C."/>
            <person name="Tapia R."/>
            <person name="Land M."/>
            <person name="Hauser L."/>
            <person name="Kyrpides N."/>
            <person name="Ivanova N."/>
            <person name="Pagani I."/>
            <person name="Imachi H."/>
            <person name="Tamaki H."/>
            <person name="Sekiguchi Y."/>
            <person name="Kamagata Y."/>
            <person name="Cadillo-Quiroz H."/>
            <person name="Zinder S."/>
            <person name="Liu W.-T."/>
            <person name="Woyke T."/>
        </authorList>
    </citation>
    <scope>NUCLEOTIDE SEQUENCE [LARGE SCALE GENOMIC DNA]</scope>
    <source>
        <strain evidence="2">DSM 22288 / NBRC 105244 / SMSP</strain>
    </source>
</reference>